<feature type="region of interest" description="Disordered" evidence="1">
    <location>
        <begin position="662"/>
        <end position="687"/>
    </location>
</feature>
<sequence length="687" mass="75836">MGRDTIQLENAVSTISQEYLLEFTSEYGIPEGLHPELPGPEETIVEFPEGKVGVYTKFFEFANFCIPISQFLFDILGYYQIHLSQLSVIGAAKVSHFEINCRVLNIIPTLNLFRVFYIPSFNSGWMSFSKRPGKNTPQCYTKPLDSLKNWNNQFFWVDEKIFPTVVDWRTNAPKDGMPAANSYSAADVTVLDTHHMDLFNLISAPNPTKVKTGTRPRAAHEVPLLTVTASRVIEMEDAAVASESSETPSTIEKSSLDFANEDPPQTITEKGKIEDRVQDEVAYEIPPIGNASTTGVTLETGLEEEVAAMGPLVIKGSRKRGNNEAEANAPPKVLRRDHDAFHPAQSTCEGKSLALMGLDAGLILSTPAAQDPSTATKIVSDPEPISSKEAATEIPTKKVATTEGVTNDCRLDTPDVCQDMVDHIVPPGYFSELGHLPNADFLSQYNINLARQVAMGSQLRLRFEQEVRLLKKARSKIARRDQRIQAKNLDTLLEAEVDMKKAAKAKNTQVTGEEGIKTAFEEFKKYEDVKVEQWCVEMDARLDKLKIRQAFADVVSAGLAKGMSEGLKYGIEHRKAGQDLADIEAYDPEANNPWAVIEEMLLEDAIATNISHAEKKKKCRVVCRTHGIGSAHHTRSDGILVSTPTVVPQGLAILLADAATQTEVADKEEEPHPRLQRSISLPPVNNL</sequence>
<feature type="compositionally biased region" description="Polar residues" evidence="1">
    <location>
        <begin position="242"/>
        <end position="253"/>
    </location>
</feature>
<feature type="region of interest" description="Disordered" evidence="1">
    <location>
        <begin position="318"/>
        <end position="337"/>
    </location>
</feature>
<reference evidence="3" key="2">
    <citation type="submission" date="2022-01" db="EMBL/GenBank/DDBJ databases">
        <authorList>
            <person name="Yamashiro T."/>
            <person name="Shiraishi A."/>
            <person name="Satake H."/>
            <person name="Nakayama K."/>
        </authorList>
    </citation>
    <scope>NUCLEOTIDE SEQUENCE</scope>
</reference>
<feature type="domain" description="Transposase (putative) gypsy type" evidence="2">
    <location>
        <begin position="58"/>
        <end position="117"/>
    </location>
</feature>
<protein>
    <recommendedName>
        <fullName evidence="2">Transposase (putative) gypsy type domain-containing protein</fullName>
    </recommendedName>
</protein>
<dbReference type="PANTHER" id="PTHR31099">
    <property type="entry name" value="OS06G0165300 PROTEIN"/>
    <property type="match status" value="1"/>
</dbReference>
<evidence type="ECO:0000256" key="1">
    <source>
        <dbReference type="SAM" id="MobiDB-lite"/>
    </source>
</evidence>
<reference evidence="3" key="1">
    <citation type="journal article" date="2022" name="Int. J. Mol. Sci.">
        <title>Draft Genome of Tanacetum Coccineum: Genomic Comparison of Closely Related Tanacetum-Family Plants.</title>
        <authorList>
            <person name="Yamashiro T."/>
            <person name="Shiraishi A."/>
            <person name="Nakayama K."/>
            <person name="Satake H."/>
        </authorList>
    </citation>
    <scope>NUCLEOTIDE SEQUENCE</scope>
</reference>
<keyword evidence="4" id="KW-1185">Reference proteome</keyword>
<gene>
    <name evidence="3" type="ORF">Tco_0923242</name>
</gene>
<feature type="compositionally biased region" description="Polar residues" evidence="1">
    <location>
        <begin position="677"/>
        <end position="687"/>
    </location>
</feature>
<comment type="caution">
    <text evidence="3">The sequence shown here is derived from an EMBL/GenBank/DDBJ whole genome shotgun (WGS) entry which is preliminary data.</text>
</comment>
<dbReference type="Pfam" id="PF04195">
    <property type="entry name" value="Transposase_28"/>
    <property type="match status" value="1"/>
</dbReference>
<dbReference type="Proteomes" id="UP001151760">
    <property type="component" value="Unassembled WGS sequence"/>
</dbReference>
<dbReference type="EMBL" id="BQNB010014824">
    <property type="protein sequence ID" value="GJT32823.1"/>
    <property type="molecule type" value="Genomic_DNA"/>
</dbReference>
<name>A0ABQ5D2V2_9ASTR</name>
<evidence type="ECO:0000313" key="4">
    <source>
        <dbReference type="Proteomes" id="UP001151760"/>
    </source>
</evidence>
<evidence type="ECO:0000313" key="3">
    <source>
        <dbReference type="EMBL" id="GJT32823.1"/>
    </source>
</evidence>
<feature type="region of interest" description="Disordered" evidence="1">
    <location>
        <begin position="239"/>
        <end position="266"/>
    </location>
</feature>
<dbReference type="PANTHER" id="PTHR31099:SF41">
    <property type="entry name" value="TRANSPOSASE (PUTATIVE), GYPSY TYPE-RELATED"/>
    <property type="match status" value="1"/>
</dbReference>
<evidence type="ECO:0000259" key="2">
    <source>
        <dbReference type="Pfam" id="PF04195"/>
    </source>
</evidence>
<accession>A0ABQ5D2V2</accession>
<proteinExistence type="predicted"/>
<organism evidence="3 4">
    <name type="scientific">Tanacetum coccineum</name>
    <dbReference type="NCBI Taxonomy" id="301880"/>
    <lineage>
        <taxon>Eukaryota</taxon>
        <taxon>Viridiplantae</taxon>
        <taxon>Streptophyta</taxon>
        <taxon>Embryophyta</taxon>
        <taxon>Tracheophyta</taxon>
        <taxon>Spermatophyta</taxon>
        <taxon>Magnoliopsida</taxon>
        <taxon>eudicotyledons</taxon>
        <taxon>Gunneridae</taxon>
        <taxon>Pentapetalae</taxon>
        <taxon>asterids</taxon>
        <taxon>campanulids</taxon>
        <taxon>Asterales</taxon>
        <taxon>Asteraceae</taxon>
        <taxon>Asteroideae</taxon>
        <taxon>Anthemideae</taxon>
        <taxon>Anthemidinae</taxon>
        <taxon>Tanacetum</taxon>
    </lineage>
</organism>
<dbReference type="InterPro" id="IPR007321">
    <property type="entry name" value="Transposase_28"/>
</dbReference>